<dbReference type="PANTHER" id="PTHR31118">
    <property type="entry name" value="CYCLASE-LIKE PROTEIN 2"/>
    <property type="match status" value="1"/>
</dbReference>
<dbReference type="PANTHER" id="PTHR31118:SF12">
    <property type="entry name" value="CYCLASE-LIKE PROTEIN 2"/>
    <property type="match status" value="1"/>
</dbReference>
<comment type="caution">
    <text evidence="1">The sequence shown here is derived from an EMBL/GenBank/DDBJ whole genome shotgun (WGS) entry which is preliminary data.</text>
</comment>
<organism evidence="1">
    <name type="scientific">freshwater metagenome</name>
    <dbReference type="NCBI Taxonomy" id="449393"/>
    <lineage>
        <taxon>unclassified sequences</taxon>
        <taxon>metagenomes</taxon>
        <taxon>ecological metagenomes</taxon>
    </lineage>
</organism>
<dbReference type="Pfam" id="PF04199">
    <property type="entry name" value="Cyclase"/>
    <property type="match status" value="1"/>
</dbReference>
<sequence length="234" mass="24786">MINFPEYTVVDLTLPLGPETVMWPGEAAPFAEVVETVKHDGNYARRVHLSEHSGTHVDAPNHFVEGGQAVTDLPLQTLISPAVVIDASVDINGNGDAVLELATIKAWEEKHGVIPAGCVVLLRTGWEDLYDQPQRYGAGPDGLHFPGFGVEAASYLVECGVVGIGIDTLGIDPGAALDFPVHRDVTLPKQVWHIENLTNLKSLPATGALVFIGVLPLVDGSGSPARILALVPKG</sequence>
<dbReference type="InterPro" id="IPR007325">
    <property type="entry name" value="KFase/CYL"/>
</dbReference>
<accession>A0A094QIZ3</accession>
<dbReference type="GO" id="GO:0019441">
    <property type="term" value="P:L-tryptophan catabolic process to kynurenine"/>
    <property type="evidence" value="ECO:0007669"/>
    <property type="project" value="InterPro"/>
</dbReference>
<gene>
    <name evidence="1" type="ORF">GM51_17400</name>
</gene>
<evidence type="ECO:0008006" key="2">
    <source>
        <dbReference type="Google" id="ProtNLM"/>
    </source>
</evidence>
<dbReference type="AlphaFoldDB" id="A0A094QIZ3"/>
<dbReference type="InterPro" id="IPR037175">
    <property type="entry name" value="KFase_sf"/>
</dbReference>
<dbReference type="GO" id="GO:0004061">
    <property type="term" value="F:arylformamidase activity"/>
    <property type="evidence" value="ECO:0007669"/>
    <property type="project" value="InterPro"/>
</dbReference>
<dbReference type="Gene3D" id="3.50.30.50">
    <property type="entry name" value="Putative cyclase"/>
    <property type="match status" value="1"/>
</dbReference>
<dbReference type="EMBL" id="JNSL01000150">
    <property type="protein sequence ID" value="KGA14376.1"/>
    <property type="molecule type" value="Genomic_DNA"/>
</dbReference>
<name>A0A094QIZ3_9ZZZZ</name>
<reference evidence="1" key="1">
    <citation type="submission" date="2014-06" db="EMBL/GenBank/DDBJ databases">
        <title>Key roles for freshwater Actinobacteria revealed by deep metagenomic sequencing.</title>
        <authorList>
            <person name="Ghai R."/>
            <person name="Mizuno C.M."/>
            <person name="Picazo A."/>
            <person name="Camacho A."/>
            <person name="Rodriguez-Valera F."/>
        </authorList>
    </citation>
    <scope>NUCLEOTIDE SEQUENCE</scope>
</reference>
<evidence type="ECO:0000313" key="1">
    <source>
        <dbReference type="EMBL" id="KGA14376.1"/>
    </source>
</evidence>
<dbReference type="SUPFAM" id="SSF102198">
    <property type="entry name" value="Putative cyclase"/>
    <property type="match status" value="1"/>
</dbReference>
<protein>
    <recommendedName>
        <fullName evidence="2">Cyclase</fullName>
    </recommendedName>
</protein>
<proteinExistence type="predicted"/>